<name>A0A516GVD2_9FLAO</name>
<dbReference type="Gene3D" id="3.90.1150.10">
    <property type="entry name" value="Aspartate Aminotransferase, domain 1"/>
    <property type="match status" value="1"/>
</dbReference>
<evidence type="ECO:0000313" key="3">
    <source>
        <dbReference type="EMBL" id="QDO95484.1"/>
    </source>
</evidence>
<dbReference type="Pfam" id="PF00266">
    <property type="entry name" value="Aminotran_5"/>
    <property type="match status" value="1"/>
</dbReference>
<dbReference type="Proteomes" id="UP000319209">
    <property type="component" value="Chromosome"/>
</dbReference>
<keyword evidence="4" id="KW-1185">Reference proteome</keyword>
<dbReference type="PANTHER" id="PTHR43586">
    <property type="entry name" value="CYSTEINE DESULFURASE"/>
    <property type="match status" value="1"/>
</dbReference>
<organism evidence="3 4">
    <name type="scientific">Formosa sediminum</name>
    <dbReference type="NCBI Taxonomy" id="2594004"/>
    <lineage>
        <taxon>Bacteria</taxon>
        <taxon>Pseudomonadati</taxon>
        <taxon>Bacteroidota</taxon>
        <taxon>Flavobacteriia</taxon>
        <taxon>Flavobacteriales</taxon>
        <taxon>Flavobacteriaceae</taxon>
        <taxon>Formosa</taxon>
    </lineage>
</organism>
<accession>A0A516GVD2</accession>
<dbReference type="SUPFAM" id="SSF53383">
    <property type="entry name" value="PLP-dependent transferases"/>
    <property type="match status" value="1"/>
</dbReference>
<keyword evidence="3" id="KW-0808">Transferase</keyword>
<dbReference type="Gene3D" id="3.40.640.10">
    <property type="entry name" value="Type I PLP-dependent aspartate aminotransferase-like (Major domain)"/>
    <property type="match status" value="1"/>
</dbReference>
<dbReference type="EMBL" id="CP041637">
    <property type="protein sequence ID" value="QDO95484.1"/>
    <property type="molecule type" value="Genomic_DNA"/>
</dbReference>
<dbReference type="AlphaFoldDB" id="A0A516GVD2"/>
<evidence type="ECO:0000259" key="2">
    <source>
        <dbReference type="Pfam" id="PF00266"/>
    </source>
</evidence>
<dbReference type="GO" id="GO:0008483">
    <property type="term" value="F:transaminase activity"/>
    <property type="evidence" value="ECO:0007669"/>
    <property type="project" value="UniProtKB-KW"/>
</dbReference>
<keyword evidence="1" id="KW-0663">Pyridoxal phosphate</keyword>
<reference evidence="3 4" key="1">
    <citation type="submission" date="2019-07" db="EMBL/GenBank/DDBJ databases">
        <title>Genome sequencing for Formosa sp. PS13.</title>
        <authorList>
            <person name="Park S.-J."/>
        </authorList>
    </citation>
    <scope>NUCLEOTIDE SEQUENCE [LARGE SCALE GENOMIC DNA]</scope>
    <source>
        <strain evidence="3 4">PS13</strain>
    </source>
</reference>
<dbReference type="InterPro" id="IPR015421">
    <property type="entry name" value="PyrdxlP-dep_Trfase_major"/>
</dbReference>
<dbReference type="InterPro" id="IPR015422">
    <property type="entry name" value="PyrdxlP-dep_Trfase_small"/>
</dbReference>
<protein>
    <submittedName>
        <fullName evidence="3">Aminotransferase class V-fold PLP-dependent enzyme</fullName>
    </submittedName>
</protein>
<dbReference type="KEGG" id="fop:FNB79_16400"/>
<dbReference type="PANTHER" id="PTHR43586:SF8">
    <property type="entry name" value="CYSTEINE DESULFURASE 1, CHLOROPLASTIC"/>
    <property type="match status" value="1"/>
</dbReference>
<evidence type="ECO:0000256" key="1">
    <source>
        <dbReference type="ARBA" id="ARBA00022898"/>
    </source>
</evidence>
<gene>
    <name evidence="3" type="ORF">FNB79_16400</name>
</gene>
<dbReference type="InterPro" id="IPR015424">
    <property type="entry name" value="PyrdxlP-dep_Trfase"/>
</dbReference>
<dbReference type="RefSeq" id="WP_143382390.1">
    <property type="nucleotide sequence ID" value="NZ_CP041637.1"/>
</dbReference>
<feature type="domain" description="Aminotransferase class V" evidence="2">
    <location>
        <begin position="49"/>
        <end position="458"/>
    </location>
</feature>
<proteinExistence type="predicted"/>
<dbReference type="InterPro" id="IPR000192">
    <property type="entry name" value="Aminotrans_V_dom"/>
</dbReference>
<dbReference type="OrthoDB" id="9804366at2"/>
<keyword evidence="3" id="KW-0032">Aminotransferase</keyword>
<sequence length="504" mass="57032">MISFVKSIFNSKKTFNPESNLESYFLEFRKDIIGLNQTFMSPYGEQKIIYADWTASGRLYRPIEERLLNNIGPYVANTHTESSFTGSVMTQAYLEARSIIKNHVNASSDDVLLTEGTGMTGAINKFQRILGLRISEHLKAHISIPEEKRPIVFVSHMEHHSNQTSWIETISRVKVIPSTSEGLPCLDSLELLLEEYQSTPIKIAAITGCSNVTGIRTPYHAIAKIMHRNNGLCFVDFACSAPYVKIDMHPEDAEEYLDAITFSPHKFLGGPGTTGVLIFNKKLYKNLVPDNPGGGTVSYTNPWGDHDFIEDIETREDGGTPGFLQAMKIALSIQLKEKMGVQNILKREQELNAIIFEKLLKIKNLKLLSPKNTDRLGVFSFYIENTHYNLVVKLLNDKYGIQTRGGCSCAGTYGHFLLNVDEFKSKSIEVNILEGCLIARPGWIRISIHPTMTNSEVEFICNAIKEVANHISIWGMDYEYNTVKNEFIHKDHFNMEKEIIESWF</sequence>
<evidence type="ECO:0000313" key="4">
    <source>
        <dbReference type="Proteomes" id="UP000319209"/>
    </source>
</evidence>